<feature type="domain" description="DUF3823" evidence="1">
    <location>
        <begin position="32"/>
        <end position="121"/>
    </location>
</feature>
<feature type="domain" description="DUF3823" evidence="2">
    <location>
        <begin position="124"/>
        <end position="224"/>
    </location>
</feature>
<dbReference type="Proteomes" id="UP001055114">
    <property type="component" value="Unassembled WGS sequence"/>
</dbReference>
<evidence type="ECO:0008006" key="5">
    <source>
        <dbReference type="Google" id="ProtNLM"/>
    </source>
</evidence>
<evidence type="ECO:0000313" key="3">
    <source>
        <dbReference type="EMBL" id="GKH74254.1"/>
    </source>
</evidence>
<sequence>MSMKIISNIFSVILLLVLFSGCGKDNFDAPESKLVGRVTYQGQALNLRGTGEAVQLQLYQDGYEKNDPISVFVGQDGTFSALLFDGEYRLTTRDGNGPWVNNHESVTVNLKGHTEVNLEVTPYFMISNEQLSVTGSAMNASFMINRIVPDAKISRVMLLLSKTQFADDVNNLYRQDFSDVVPGSVNLSADISGNTEIVKAKALYARVGVLANGADQAIYSPVVRLK</sequence>
<dbReference type="InterPro" id="IPR024278">
    <property type="entry name" value="DUF3823_N"/>
</dbReference>
<name>A0AA37P086_9BACT</name>
<protein>
    <recommendedName>
        <fullName evidence="5">DUF3823 domain-containing protein</fullName>
    </recommendedName>
</protein>
<dbReference type="InterPro" id="IPR041186">
    <property type="entry name" value="DUF3823_C"/>
</dbReference>
<evidence type="ECO:0000259" key="1">
    <source>
        <dbReference type="Pfam" id="PF12866"/>
    </source>
</evidence>
<dbReference type="AlphaFoldDB" id="A0AA37P086"/>
<dbReference type="Pfam" id="PF12866">
    <property type="entry name" value="DUF3823"/>
    <property type="match status" value="1"/>
</dbReference>
<reference evidence="3" key="1">
    <citation type="submission" date="2022-01" db="EMBL/GenBank/DDBJ databases">
        <title>Novel bile acid biosynthetic pathways are enriched in the microbiome of centenarians.</title>
        <authorList>
            <person name="Sato Y."/>
            <person name="Atarashi K."/>
            <person name="Plichta R.D."/>
            <person name="Arai Y."/>
            <person name="Sasajima S."/>
            <person name="Kearney M.S."/>
            <person name="Suda W."/>
            <person name="Takeshita K."/>
            <person name="Sasaki T."/>
            <person name="Okamoto S."/>
            <person name="Skelly N.A."/>
            <person name="Okamura Y."/>
            <person name="Vlamakis H."/>
            <person name="Li Y."/>
            <person name="Tanoue T."/>
            <person name="Takei H."/>
            <person name="Nittono H."/>
            <person name="Narushima S."/>
            <person name="Irie J."/>
            <person name="Itoh H."/>
            <person name="Moriya K."/>
            <person name="Sugiura Y."/>
            <person name="Suematsu M."/>
            <person name="Moritoki N."/>
            <person name="Shibata S."/>
            <person name="Littman R.D."/>
            <person name="Fischbach A.M."/>
            <person name="Uwamino Y."/>
            <person name="Inoue T."/>
            <person name="Honda A."/>
            <person name="Hattori M."/>
            <person name="Murai T."/>
            <person name="Xavier J.R."/>
            <person name="Hirose N."/>
            <person name="Honda K."/>
        </authorList>
    </citation>
    <scope>NUCLEOTIDE SEQUENCE</scope>
    <source>
        <strain evidence="3">CE91-St3</strain>
    </source>
</reference>
<accession>A0AA37P086</accession>
<dbReference type="EMBL" id="BQNZ01000007">
    <property type="protein sequence ID" value="GKH74254.1"/>
    <property type="molecule type" value="Genomic_DNA"/>
</dbReference>
<dbReference type="Gene3D" id="2.60.40.1120">
    <property type="entry name" value="Carboxypeptidase-like, regulatory domain"/>
    <property type="match status" value="1"/>
</dbReference>
<dbReference type="Gene3D" id="2.60.40.2060">
    <property type="match status" value="1"/>
</dbReference>
<evidence type="ECO:0000259" key="2">
    <source>
        <dbReference type="Pfam" id="PF18003"/>
    </source>
</evidence>
<organism evidence="3 4">
    <name type="scientific">Parabacteroides merdae</name>
    <dbReference type="NCBI Taxonomy" id="46503"/>
    <lineage>
        <taxon>Bacteria</taxon>
        <taxon>Pseudomonadati</taxon>
        <taxon>Bacteroidota</taxon>
        <taxon>Bacteroidia</taxon>
        <taxon>Bacteroidales</taxon>
        <taxon>Tannerellaceae</taxon>
        <taxon>Parabacteroides</taxon>
    </lineage>
</organism>
<proteinExistence type="predicted"/>
<dbReference type="Pfam" id="PF18003">
    <property type="entry name" value="DUF3823_C"/>
    <property type="match status" value="1"/>
</dbReference>
<evidence type="ECO:0000313" key="4">
    <source>
        <dbReference type="Proteomes" id="UP001055114"/>
    </source>
</evidence>
<comment type="caution">
    <text evidence="3">The sequence shown here is derived from an EMBL/GenBank/DDBJ whole genome shotgun (WGS) entry which is preliminary data.</text>
</comment>
<gene>
    <name evidence="3" type="ORF">CE91St3_41170</name>
</gene>
<dbReference type="PROSITE" id="PS51257">
    <property type="entry name" value="PROKAR_LIPOPROTEIN"/>
    <property type="match status" value="1"/>
</dbReference>